<feature type="signal peptide" evidence="1">
    <location>
        <begin position="1"/>
        <end position="23"/>
    </location>
</feature>
<evidence type="ECO:0000256" key="1">
    <source>
        <dbReference type="SAM" id="SignalP"/>
    </source>
</evidence>
<dbReference type="Proteomes" id="UP000054549">
    <property type="component" value="Unassembled WGS sequence"/>
</dbReference>
<keyword evidence="3" id="KW-1185">Reference proteome</keyword>
<sequence length="52" mass="5781">MAAICPCHLLLTFCTRVFMYSDAIQPFTVNITNERAKPIVGNDLDIPCINVP</sequence>
<dbReference type="EMBL" id="KN818315">
    <property type="protein sequence ID" value="KIL59448.1"/>
    <property type="molecule type" value="Genomic_DNA"/>
</dbReference>
<proteinExistence type="predicted"/>
<organism evidence="2 3">
    <name type="scientific">Amanita muscaria (strain Koide BX008)</name>
    <dbReference type="NCBI Taxonomy" id="946122"/>
    <lineage>
        <taxon>Eukaryota</taxon>
        <taxon>Fungi</taxon>
        <taxon>Dikarya</taxon>
        <taxon>Basidiomycota</taxon>
        <taxon>Agaricomycotina</taxon>
        <taxon>Agaricomycetes</taxon>
        <taxon>Agaricomycetidae</taxon>
        <taxon>Agaricales</taxon>
        <taxon>Pluteineae</taxon>
        <taxon>Amanitaceae</taxon>
        <taxon>Amanita</taxon>
    </lineage>
</organism>
<feature type="chain" id="PRO_5002158427" evidence="1">
    <location>
        <begin position="24"/>
        <end position="52"/>
    </location>
</feature>
<accession>A0A0C2WSX9</accession>
<evidence type="ECO:0000313" key="3">
    <source>
        <dbReference type="Proteomes" id="UP000054549"/>
    </source>
</evidence>
<evidence type="ECO:0000313" key="2">
    <source>
        <dbReference type="EMBL" id="KIL59448.1"/>
    </source>
</evidence>
<name>A0A0C2WSX9_AMAMK</name>
<gene>
    <name evidence="2" type="ORF">M378DRAFT_169245</name>
</gene>
<keyword evidence="1" id="KW-0732">Signal</keyword>
<reference evidence="2 3" key="1">
    <citation type="submission" date="2014-04" db="EMBL/GenBank/DDBJ databases">
        <title>Evolutionary Origins and Diversification of the Mycorrhizal Mutualists.</title>
        <authorList>
            <consortium name="DOE Joint Genome Institute"/>
            <consortium name="Mycorrhizal Genomics Consortium"/>
            <person name="Kohler A."/>
            <person name="Kuo A."/>
            <person name="Nagy L.G."/>
            <person name="Floudas D."/>
            <person name="Copeland A."/>
            <person name="Barry K.W."/>
            <person name="Cichocki N."/>
            <person name="Veneault-Fourrey C."/>
            <person name="LaButti K."/>
            <person name="Lindquist E.A."/>
            <person name="Lipzen A."/>
            <person name="Lundell T."/>
            <person name="Morin E."/>
            <person name="Murat C."/>
            <person name="Riley R."/>
            <person name="Ohm R."/>
            <person name="Sun H."/>
            <person name="Tunlid A."/>
            <person name="Henrissat B."/>
            <person name="Grigoriev I.V."/>
            <person name="Hibbett D.S."/>
            <person name="Martin F."/>
        </authorList>
    </citation>
    <scope>NUCLEOTIDE SEQUENCE [LARGE SCALE GENOMIC DNA]</scope>
    <source>
        <strain evidence="2 3">Koide BX008</strain>
    </source>
</reference>
<dbReference type="InParanoid" id="A0A0C2WSX9"/>
<dbReference type="HOGENOM" id="CLU_3086772_0_0_1"/>
<protein>
    <submittedName>
        <fullName evidence="2">Uncharacterized protein</fullName>
    </submittedName>
</protein>
<dbReference type="AlphaFoldDB" id="A0A0C2WSX9"/>